<evidence type="ECO:0000256" key="1">
    <source>
        <dbReference type="SAM" id="MobiDB-lite"/>
    </source>
</evidence>
<proteinExistence type="predicted"/>
<reference evidence="2 3" key="1">
    <citation type="submission" date="2018-09" db="EMBL/GenBank/DDBJ databases">
        <authorList>
            <person name="Tagini F."/>
        </authorList>
    </citation>
    <scope>NUCLEOTIDE SEQUENCE [LARGE SCALE GENOMIC DNA]</scope>
    <source>
        <strain evidence="2 3">MK136</strain>
    </source>
</reference>
<gene>
    <name evidence="2" type="ORF">LAUMK136_05629</name>
</gene>
<keyword evidence="3" id="KW-1185">Reference proteome</keyword>
<dbReference type="EMBL" id="UPHP01000158">
    <property type="protein sequence ID" value="VBA44436.1"/>
    <property type="molecule type" value="Genomic_DNA"/>
</dbReference>
<feature type="region of interest" description="Disordered" evidence="1">
    <location>
        <begin position="226"/>
        <end position="278"/>
    </location>
</feature>
<dbReference type="AntiFam" id="ANF00178">
    <property type="entry name" value="Shadow ORF (opposite dhbF)"/>
</dbReference>
<evidence type="ECO:0000313" key="2">
    <source>
        <dbReference type="EMBL" id="VBA44436.1"/>
    </source>
</evidence>
<name>A0A498QFR2_9MYCO</name>
<feature type="compositionally biased region" description="Basic residues" evidence="1">
    <location>
        <begin position="229"/>
        <end position="253"/>
    </location>
</feature>
<evidence type="ECO:0000313" key="3">
    <source>
        <dbReference type="Proteomes" id="UP000273307"/>
    </source>
</evidence>
<accession>A0A498QFR2</accession>
<dbReference type="Proteomes" id="UP000273307">
    <property type="component" value="Unassembled WGS sequence"/>
</dbReference>
<protein>
    <submittedName>
        <fullName evidence="2">Uncharacterized protein</fullName>
    </submittedName>
</protein>
<sequence>MVDDQRQLIRGACPQRAQHHTGGWVQPATGAGQRLLGQHRHRSQTVARIHRARCGHPTGVTVDPQPQHRVPVQQRLQNHRHIGLGDPRRTLHHHRLVELLDRTGDGAQPAHDRCGQHLAGTVVNSRQVGIGETRDPGQAGDVLFGENVARPEGHTGRAGTRHHLHRQNAVAAEVEERVVDADALHTQHPRVYAGQDLLDRSRGSAIPLAINIFRRRQRANIKLAVNRQRQPRHHYHRRRHHIRRQPLRQRRTQPTRISRPGHIPHQPPIPRTILPSDHHRLIHPGQPG</sequence>
<organism evidence="2 3">
    <name type="scientific">Mycobacterium attenuatum</name>
    <dbReference type="NCBI Taxonomy" id="2341086"/>
    <lineage>
        <taxon>Bacteria</taxon>
        <taxon>Bacillati</taxon>
        <taxon>Actinomycetota</taxon>
        <taxon>Actinomycetes</taxon>
        <taxon>Mycobacteriales</taxon>
        <taxon>Mycobacteriaceae</taxon>
        <taxon>Mycobacterium</taxon>
    </lineage>
</organism>
<dbReference type="AlphaFoldDB" id="A0A498QFR2"/>